<evidence type="ECO:0000313" key="1">
    <source>
        <dbReference type="EMBL" id="PIQ75635.1"/>
    </source>
</evidence>
<dbReference type="InterPro" id="IPR045660">
    <property type="entry name" value="DUF6390"/>
</dbReference>
<dbReference type="EMBL" id="PCVO01000001">
    <property type="protein sequence ID" value="PIQ75635.1"/>
    <property type="molecule type" value="Genomic_DNA"/>
</dbReference>
<gene>
    <name evidence="1" type="ORF">COV84_00030</name>
</gene>
<dbReference type="Proteomes" id="UP000229317">
    <property type="component" value="Unassembled WGS sequence"/>
</dbReference>
<dbReference type="AlphaFoldDB" id="A0A2H0KWF4"/>
<reference evidence="1 2" key="1">
    <citation type="submission" date="2017-09" db="EMBL/GenBank/DDBJ databases">
        <title>Depth-based differentiation of microbial function through sediment-hosted aquifers and enrichment of novel symbionts in the deep terrestrial subsurface.</title>
        <authorList>
            <person name="Probst A.J."/>
            <person name="Ladd B."/>
            <person name="Jarett J.K."/>
            <person name="Geller-Mcgrath D.E."/>
            <person name="Sieber C.M."/>
            <person name="Emerson J.B."/>
            <person name="Anantharaman K."/>
            <person name="Thomas B.C."/>
            <person name="Malmstrom R."/>
            <person name="Stieglmeier M."/>
            <person name="Klingl A."/>
            <person name="Woyke T."/>
            <person name="Ryan C.M."/>
            <person name="Banfield J.F."/>
        </authorList>
    </citation>
    <scope>NUCLEOTIDE SEQUENCE [LARGE SCALE GENOMIC DNA]</scope>
    <source>
        <strain evidence="1">CG11_big_fil_rev_8_21_14_0_20_40_15</strain>
    </source>
</reference>
<comment type="caution">
    <text evidence="1">The sequence shown here is derived from an EMBL/GenBank/DDBJ whole genome shotgun (WGS) entry which is preliminary data.</text>
</comment>
<dbReference type="Pfam" id="PF19927">
    <property type="entry name" value="DUF6390"/>
    <property type="match status" value="1"/>
</dbReference>
<accession>A0A2H0KWF4</accession>
<name>A0A2H0KWF4_9BACT</name>
<organism evidence="1 2">
    <name type="scientific">Candidatus Portnoybacteria bacterium CG11_big_fil_rev_8_21_14_0_20_40_15</name>
    <dbReference type="NCBI Taxonomy" id="1974817"/>
    <lineage>
        <taxon>Bacteria</taxon>
        <taxon>Candidatus Portnoyibacteriota</taxon>
    </lineage>
</organism>
<proteinExistence type="predicted"/>
<protein>
    <submittedName>
        <fullName evidence="1">Uncharacterized protein</fullName>
    </submittedName>
</protein>
<sequence>MQQSNQEIKGISRCVRYAFMPNRLHLCGPENQADILEFYATISKKRPGKSIRPLLESFETMYPYLELLARENQNKNPFDEKIVEAYWVGNRLLDNVGGKSLFKHLSETVNLKKHLGFKEFIKFAENFNIDSFPHHNFHIFNIYRRTGKTKELHNLASYDACRISWGKIVDVGKKYLRVKTNPLKMDGRGKIYEDSAIEKEILNEAEDSQLLTDAKSGDYVSLHWGAVCEKLSKEQVLNLQKFTDLALALANSNSL</sequence>
<evidence type="ECO:0000313" key="2">
    <source>
        <dbReference type="Proteomes" id="UP000229317"/>
    </source>
</evidence>